<dbReference type="InterPro" id="IPR023198">
    <property type="entry name" value="PGP-like_dom2"/>
</dbReference>
<reference evidence="1" key="1">
    <citation type="submission" date="2022-10" db="EMBL/GenBank/DDBJ databases">
        <title>Whole genome sequencing of three plant growth promoting bacteria isolated from Vachellia tortilis subsp. raddiana in Morocco.</title>
        <authorList>
            <person name="Hnini M."/>
            <person name="Zouagui R."/>
            <person name="Zouagui H."/>
            <person name="Chemao Elfihri M.-W."/>
            <person name="Ibrahimi A."/>
            <person name="Sbabou L."/>
            <person name="Aurag J."/>
        </authorList>
    </citation>
    <scope>NUCLEOTIDE SEQUENCE</scope>
    <source>
        <strain evidence="1">LMR678</strain>
    </source>
</reference>
<keyword evidence="1" id="KW-0378">Hydrolase</keyword>
<accession>A0ABT4KIF5</accession>
<dbReference type="EMBL" id="JAPVOI010000004">
    <property type="protein sequence ID" value="MCZ4091750.1"/>
    <property type="molecule type" value="Genomic_DNA"/>
</dbReference>
<evidence type="ECO:0000313" key="1">
    <source>
        <dbReference type="EMBL" id="MCZ4091750.1"/>
    </source>
</evidence>
<dbReference type="InterPro" id="IPR036412">
    <property type="entry name" value="HAD-like_sf"/>
</dbReference>
<dbReference type="InterPro" id="IPR023214">
    <property type="entry name" value="HAD_sf"/>
</dbReference>
<dbReference type="GO" id="GO:0016787">
    <property type="term" value="F:hydrolase activity"/>
    <property type="evidence" value="ECO:0007669"/>
    <property type="project" value="UniProtKB-KW"/>
</dbReference>
<dbReference type="Pfam" id="PF00702">
    <property type="entry name" value="Hydrolase"/>
    <property type="match status" value="1"/>
</dbReference>
<dbReference type="RefSeq" id="WP_269284498.1">
    <property type="nucleotide sequence ID" value="NZ_JAPVOI010000004.1"/>
</dbReference>
<dbReference type="Gene3D" id="1.10.150.240">
    <property type="entry name" value="Putative phosphatase, domain 2"/>
    <property type="match status" value="1"/>
</dbReference>
<dbReference type="SFLD" id="SFLDG01135">
    <property type="entry name" value="C1.5.6:_HAD__Beta-PGM__Phospha"/>
    <property type="match status" value="1"/>
</dbReference>
<dbReference type="NCBIfam" id="TIGR01509">
    <property type="entry name" value="HAD-SF-IA-v3"/>
    <property type="match status" value="1"/>
</dbReference>
<dbReference type="PANTHER" id="PTHR18901:SF38">
    <property type="entry name" value="PSEUDOURIDINE-5'-PHOSPHATASE"/>
    <property type="match status" value="1"/>
</dbReference>
<dbReference type="CDD" id="cd07526">
    <property type="entry name" value="HAD_BPGM_like"/>
    <property type="match status" value="1"/>
</dbReference>
<dbReference type="SUPFAM" id="SSF56784">
    <property type="entry name" value="HAD-like"/>
    <property type="match status" value="1"/>
</dbReference>
<organism evidence="1 2">
    <name type="scientific">Sinorhizobium psoraleae</name>
    <dbReference type="NCBI Taxonomy" id="520838"/>
    <lineage>
        <taxon>Bacteria</taxon>
        <taxon>Pseudomonadati</taxon>
        <taxon>Pseudomonadota</taxon>
        <taxon>Alphaproteobacteria</taxon>
        <taxon>Hyphomicrobiales</taxon>
        <taxon>Rhizobiaceae</taxon>
        <taxon>Sinorhizobium/Ensifer group</taxon>
        <taxon>Sinorhizobium</taxon>
    </lineage>
</organism>
<dbReference type="PANTHER" id="PTHR18901">
    <property type="entry name" value="2-DEOXYGLUCOSE-6-PHOSPHATE PHOSPHATASE 2"/>
    <property type="match status" value="1"/>
</dbReference>
<dbReference type="Proteomes" id="UP001079430">
    <property type="component" value="Unassembled WGS sequence"/>
</dbReference>
<sequence>MTPELLIFDCDGVLIDSEPVASRVFWKALQRAGATLSHAEVHKRFTGYSEADARGICIQELGLKDADGIFADARDNLYAEFARSLAPMPGIAALIRSLPHMKCVASNSTMERLENSLGLFDLWDEFAPNIFSADMVARAKPAPDLFLLCAETIGVDPAKCLVIDDSAHGIAGAVAAGMSAIGFVDPADPREGRSAVLAEAGATLVATGVEELSAALSTVVSAAPVNPAERALKIPTPV</sequence>
<evidence type="ECO:0000313" key="2">
    <source>
        <dbReference type="Proteomes" id="UP001079430"/>
    </source>
</evidence>
<dbReference type="SFLD" id="SFLDG01129">
    <property type="entry name" value="C1.5:_HAD__Beta-PGM__Phosphata"/>
    <property type="match status" value="1"/>
</dbReference>
<keyword evidence="2" id="KW-1185">Reference proteome</keyword>
<comment type="caution">
    <text evidence="1">The sequence shown here is derived from an EMBL/GenBank/DDBJ whole genome shotgun (WGS) entry which is preliminary data.</text>
</comment>
<dbReference type="Gene3D" id="3.40.50.1000">
    <property type="entry name" value="HAD superfamily/HAD-like"/>
    <property type="match status" value="1"/>
</dbReference>
<proteinExistence type="predicted"/>
<protein>
    <submittedName>
        <fullName evidence="1">HAD family hydrolase</fullName>
    </submittedName>
</protein>
<name>A0ABT4KIF5_9HYPH</name>
<dbReference type="InterPro" id="IPR006439">
    <property type="entry name" value="HAD-SF_hydro_IA"/>
</dbReference>
<dbReference type="SFLD" id="SFLDS00003">
    <property type="entry name" value="Haloacid_Dehalogenase"/>
    <property type="match status" value="1"/>
</dbReference>
<gene>
    <name evidence="1" type="ORF">O3W52_17265</name>
</gene>